<keyword evidence="3" id="KW-1185">Reference proteome</keyword>
<proteinExistence type="predicted"/>
<comment type="caution">
    <text evidence="2">The sequence shown here is derived from an EMBL/GenBank/DDBJ whole genome shotgun (WGS) entry which is preliminary data.</text>
</comment>
<evidence type="ECO:0000313" key="2">
    <source>
        <dbReference type="EMBL" id="KAG7301253.1"/>
    </source>
</evidence>
<dbReference type="InterPro" id="IPR036238">
    <property type="entry name" value="Transglutaminase_C_sf"/>
</dbReference>
<dbReference type="SUPFAM" id="SSF49309">
    <property type="entry name" value="Transglutaminase, two C-terminal domains"/>
    <property type="match status" value="2"/>
</dbReference>
<dbReference type="Gene3D" id="2.60.40.10">
    <property type="entry name" value="Immunoglobulins"/>
    <property type="match status" value="2"/>
</dbReference>
<dbReference type="PANTHER" id="PTHR11590:SF40">
    <property type="entry name" value="HEMOCYTE PROTEIN-GLUTAMINE GAMMA-GLUTAMYLTRANSFERASE-LIKE PROTEIN"/>
    <property type="match status" value="1"/>
</dbReference>
<evidence type="ECO:0000313" key="3">
    <source>
        <dbReference type="Proteomes" id="UP000823941"/>
    </source>
</evidence>
<dbReference type="Pfam" id="PF00927">
    <property type="entry name" value="Transglut_C"/>
    <property type="match status" value="1"/>
</dbReference>
<dbReference type="EMBL" id="JAHIBW010000019">
    <property type="protein sequence ID" value="KAG7301253.1"/>
    <property type="molecule type" value="Genomic_DNA"/>
</dbReference>
<protein>
    <recommendedName>
        <fullName evidence="1">Transglutaminase C-terminal domain-containing protein</fullName>
    </recommendedName>
</protein>
<name>A0ABQ7QBC2_PLUXY</name>
<dbReference type="Proteomes" id="UP000823941">
    <property type="component" value="Chromosome 19"/>
</dbReference>
<sequence>MILTKKPYVFDPNGDEDREDITHQYKHMEGSASERLALMNGVRQSERAKRYYAVLNSTSSDVQFSLRDIDTVFIGDEFRICVDITNTSDEGRNIKAVLSATSIFYNGVKSQVVKKAEGKIFVGPGKREEISIQVSPEEYLTRLVEYGNLKITAMAIVDETKQSWADDDDFAVLKPIISVKHFPPSCPPQFTDELLANQPATAVLSFMNPLDVPLTGCEFRVTSSGISGRTLALPVEDVGAKELVTGQIPVMPLKPGLINFVVTFKSKELKDISGAASAEVFD</sequence>
<feature type="domain" description="Transglutaminase C-terminal" evidence="1">
    <location>
        <begin position="69"/>
        <end position="163"/>
    </location>
</feature>
<gene>
    <name evidence="2" type="ORF">JYU34_014157</name>
</gene>
<reference evidence="2 3" key="1">
    <citation type="submission" date="2021-06" db="EMBL/GenBank/DDBJ databases">
        <title>A haploid diamondback moth (Plutella xylostella L.) genome assembly resolves 31 chromosomes and identifies a diamide resistance mutation.</title>
        <authorList>
            <person name="Ward C.M."/>
            <person name="Perry K.D."/>
            <person name="Baker G."/>
            <person name="Powis K."/>
            <person name="Heckel D.G."/>
            <person name="Baxter S.W."/>
        </authorList>
    </citation>
    <scope>NUCLEOTIDE SEQUENCE [LARGE SCALE GENOMIC DNA]</scope>
    <source>
        <strain evidence="2 3">LV</strain>
        <tissue evidence="2">Single pupa</tissue>
    </source>
</reference>
<dbReference type="InterPro" id="IPR008958">
    <property type="entry name" value="Transglutaminase_C"/>
</dbReference>
<accession>A0ABQ7QBC2</accession>
<dbReference type="InterPro" id="IPR013783">
    <property type="entry name" value="Ig-like_fold"/>
</dbReference>
<organism evidence="2 3">
    <name type="scientific">Plutella xylostella</name>
    <name type="common">Diamondback moth</name>
    <name type="synonym">Plutella maculipennis</name>
    <dbReference type="NCBI Taxonomy" id="51655"/>
    <lineage>
        <taxon>Eukaryota</taxon>
        <taxon>Metazoa</taxon>
        <taxon>Ecdysozoa</taxon>
        <taxon>Arthropoda</taxon>
        <taxon>Hexapoda</taxon>
        <taxon>Insecta</taxon>
        <taxon>Pterygota</taxon>
        <taxon>Neoptera</taxon>
        <taxon>Endopterygota</taxon>
        <taxon>Lepidoptera</taxon>
        <taxon>Glossata</taxon>
        <taxon>Ditrysia</taxon>
        <taxon>Yponomeutoidea</taxon>
        <taxon>Plutellidae</taxon>
        <taxon>Plutella</taxon>
    </lineage>
</organism>
<dbReference type="InterPro" id="IPR036985">
    <property type="entry name" value="Transglutaminase-like_sf"/>
</dbReference>
<evidence type="ECO:0000259" key="1">
    <source>
        <dbReference type="Pfam" id="PF00927"/>
    </source>
</evidence>
<dbReference type="Gene3D" id="3.90.260.10">
    <property type="entry name" value="Transglutaminase-like"/>
    <property type="match status" value="1"/>
</dbReference>
<dbReference type="InterPro" id="IPR050779">
    <property type="entry name" value="Transglutaminase"/>
</dbReference>
<dbReference type="PANTHER" id="PTHR11590">
    <property type="entry name" value="PROTEIN-GLUTAMINE GAMMA-GLUTAMYLTRANSFERASE"/>
    <property type="match status" value="1"/>
</dbReference>